<dbReference type="RefSeq" id="WP_165107209.1">
    <property type="nucleotide sequence ID" value="NZ_JAAKYA010000052.1"/>
</dbReference>
<accession>A0A6M1RGV3</accession>
<dbReference type="Proteomes" id="UP000477311">
    <property type="component" value="Unassembled WGS sequence"/>
</dbReference>
<keyword evidence="3" id="KW-1185">Reference proteome</keyword>
<reference evidence="2 3" key="1">
    <citation type="submission" date="2020-02" db="EMBL/GenBank/DDBJ databases">
        <title>Draft genome sequence of Limisphaera ngatamarikiensis NGM72.4T, a thermophilic Verrucomicrobia grouped in subdivision 3.</title>
        <authorList>
            <person name="Carere C.R."/>
            <person name="Steen J."/>
            <person name="Hugenholtz P."/>
            <person name="Stott M.B."/>
        </authorList>
    </citation>
    <scope>NUCLEOTIDE SEQUENCE [LARGE SCALE GENOMIC DNA]</scope>
    <source>
        <strain evidence="2 3">NGM72.4</strain>
    </source>
</reference>
<dbReference type="InterPro" id="IPR002881">
    <property type="entry name" value="DUF58"/>
</dbReference>
<organism evidence="2 3">
    <name type="scientific">Limisphaera ngatamarikiensis</name>
    <dbReference type="NCBI Taxonomy" id="1324935"/>
    <lineage>
        <taxon>Bacteria</taxon>
        <taxon>Pseudomonadati</taxon>
        <taxon>Verrucomicrobiota</taxon>
        <taxon>Verrucomicrobiia</taxon>
        <taxon>Limisphaerales</taxon>
        <taxon>Limisphaeraceae</taxon>
        <taxon>Limisphaera</taxon>
    </lineage>
</organism>
<gene>
    <name evidence="2" type="ORF">G4L39_07685</name>
</gene>
<sequence length="288" mass="31953">MKPEIRQALRDGERKGSAYRLEWPPLGPSGAMGARLGRRVGTSIDFQDYREYQPGDDLRFVDWNVYARTDRMAIKLFREEVTPHLDLLIDGSRSMDLEGTVKGAAVAYLAGALAVAAGRSLCTRAVWLSGEGFQRLRNDVWSPSIWDGLEFESVRTPEEALEGLPPRLQRLGMRVFLSDLLWPGEPAHVVRRLVTGGAGLVVVQILTREELDPPARGGVRLTDSETGEALDLHVDHEVVRQYRSALARWQETWAGTCRACGAWLTTVVAEEVLEGRLGLDRLGLLVPG</sequence>
<evidence type="ECO:0000313" key="3">
    <source>
        <dbReference type="Proteomes" id="UP000477311"/>
    </source>
</evidence>
<feature type="domain" description="DUF58" evidence="1">
    <location>
        <begin position="48"/>
        <end position="119"/>
    </location>
</feature>
<dbReference type="Pfam" id="PF01882">
    <property type="entry name" value="DUF58"/>
    <property type="match status" value="2"/>
</dbReference>
<protein>
    <submittedName>
        <fullName evidence="2">DUF58 domain-containing protein</fullName>
    </submittedName>
</protein>
<proteinExistence type="predicted"/>
<dbReference type="PANTHER" id="PTHR33608:SF7">
    <property type="entry name" value="DUF58 DOMAIN-CONTAINING PROTEIN"/>
    <property type="match status" value="1"/>
</dbReference>
<feature type="domain" description="DUF58" evidence="1">
    <location>
        <begin position="159"/>
        <end position="248"/>
    </location>
</feature>
<evidence type="ECO:0000313" key="2">
    <source>
        <dbReference type="EMBL" id="NGO39278.1"/>
    </source>
</evidence>
<evidence type="ECO:0000259" key="1">
    <source>
        <dbReference type="Pfam" id="PF01882"/>
    </source>
</evidence>
<dbReference type="PANTHER" id="PTHR33608">
    <property type="entry name" value="BLL2464 PROTEIN"/>
    <property type="match status" value="1"/>
</dbReference>
<dbReference type="AlphaFoldDB" id="A0A6M1RGV3"/>
<dbReference type="EMBL" id="JAAKYA010000052">
    <property type="protein sequence ID" value="NGO39278.1"/>
    <property type="molecule type" value="Genomic_DNA"/>
</dbReference>
<name>A0A6M1RGV3_9BACT</name>
<comment type="caution">
    <text evidence="2">The sequence shown here is derived from an EMBL/GenBank/DDBJ whole genome shotgun (WGS) entry which is preliminary data.</text>
</comment>